<feature type="domain" description="GHMP kinase C-terminal" evidence="15">
    <location>
        <begin position="247"/>
        <end position="304"/>
    </location>
</feature>
<keyword evidence="9 13" id="KW-0418">Kinase</keyword>
<evidence type="ECO:0000259" key="14">
    <source>
        <dbReference type="Pfam" id="PF00288"/>
    </source>
</evidence>
<dbReference type="Gene3D" id="3.30.230.10">
    <property type="match status" value="1"/>
</dbReference>
<comment type="pathway">
    <text evidence="1 13">Amino-acid biosynthesis; L-threonine biosynthesis; L-threonine from L-aspartate: step 4/5.</text>
</comment>
<dbReference type="Proteomes" id="UP000195913">
    <property type="component" value="Unassembled WGS sequence"/>
</dbReference>
<feature type="domain" description="GHMP kinase N-terminal" evidence="14">
    <location>
        <begin position="94"/>
        <end position="169"/>
    </location>
</feature>
<dbReference type="PANTHER" id="PTHR20861">
    <property type="entry name" value="HOMOSERINE/4-DIPHOSPHOCYTIDYL-2-C-METHYL-D-ERYTHRITOL KINASE"/>
    <property type="match status" value="1"/>
</dbReference>
<dbReference type="GO" id="GO:0009088">
    <property type="term" value="P:threonine biosynthetic process"/>
    <property type="evidence" value="ECO:0007669"/>
    <property type="project" value="UniProtKB-UniRule"/>
</dbReference>
<dbReference type="PANTHER" id="PTHR20861:SF1">
    <property type="entry name" value="HOMOSERINE KINASE"/>
    <property type="match status" value="1"/>
</dbReference>
<dbReference type="InterPro" id="IPR006203">
    <property type="entry name" value="GHMP_knse_ATP-bd_CS"/>
</dbReference>
<evidence type="ECO:0000256" key="10">
    <source>
        <dbReference type="ARBA" id="ARBA00022840"/>
    </source>
</evidence>
<dbReference type="InterPro" id="IPR014721">
    <property type="entry name" value="Ribsml_uS5_D2-typ_fold_subgr"/>
</dbReference>
<comment type="subcellular location">
    <subcellularLocation>
        <location evidence="13">Cytoplasm</location>
    </subcellularLocation>
</comment>
<dbReference type="GO" id="GO:0005524">
    <property type="term" value="F:ATP binding"/>
    <property type="evidence" value="ECO:0007669"/>
    <property type="project" value="UniProtKB-UniRule"/>
</dbReference>
<evidence type="ECO:0000256" key="1">
    <source>
        <dbReference type="ARBA" id="ARBA00005015"/>
    </source>
</evidence>
<dbReference type="InterPro" id="IPR020568">
    <property type="entry name" value="Ribosomal_Su5_D2-typ_SF"/>
</dbReference>
<sequence>MDRTNSPGVPVPQARVQGPVIAPGQRVKVSVPGTTANLGPGYDCLGLALGLRDTLTVTTTAETGVKVDIEGEGAGCLPTDAHHLVARTILARWADAGAAPAGLRLHAHNVIPHGRGLGSSAAAIVSGLAAADALLPETLRRDLIEREPLFAAAARLEGHPDNVAPAVYGALTLSLQDGHGASSTALELDASILPVVAIPDTELSTRMARSLLPGTVAHGVAAANGAHVGLLVHALAGHPELLLTATEDRLHQDQRAPAMPASAELISRLRAAGHAAVVSGAGPTVLVLATSAEEADTVVELISAAGAAGRNPESVSTAVTWRVLMPGIDLTGVRVESH</sequence>
<comment type="catalytic activity">
    <reaction evidence="11 13">
        <text>L-homoserine + ATP = O-phospho-L-homoserine + ADP + H(+)</text>
        <dbReference type="Rhea" id="RHEA:13985"/>
        <dbReference type="ChEBI" id="CHEBI:15378"/>
        <dbReference type="ChEBI" id="CHEBI:30616"/>
        <dbReference type="ChEBI" id="CHEBI:57476"/>
        <dbReference type="ChEBI" id="CHEBI:57590"/>
        <dbReference type="ChEBI" id="CHEBI:456216"/>
        <dbReference type="EC" id="2.7.1.39"/>
    </reaction>
</comment>
<evidence type="ECO:0000256" key="6">
    <source>
        <dbReference type="ARBA" id="ARBA00022679"/>
    </source>
</evidence>
<keyword evidence="6 13" id="KW-0808">Transferase</keyword>
<evidence type="ECO:0000256" key="4">
    <source>
        <dbReference type="ARBA" id="ARBA00017858"/>
    </source>
</evidence>
<keyword evidence="8 13" id="KW-0547">Nucleotide-binding</keyword>
<comment type="function">
    <text evidence="12 13">Catalyzes the ATP-dependent phosphorylation of L-homoserine to L-homoserine phosphate.</text>
</comment>
<dbReference type="UniPathway" id="UPA00050">
    <property type="reaction ID" value="UER00064"/>
</dbReference>
<keyword evidence="17" id="KW-1185">Reference proteome</keyword>
<dbReference type="EC" id="2.7.1.39" evidence="3 13"/>
<evidence type="ECO:0000256" key="5">
    <source>
        <dbReference type="ARBA" id="ARBA00022605"/>
    </source>
</evidence>
<dbReference type="HAMAP" id="MF_00384">
    <property type="entry name" value="Homoser_kinase"/>
    <property type="match status" value="1"/>
</dbReference>
<protein>
    <recommendedName>
        <fullName evidence="4 13">Homoserine kinase</fullName>
        <shortName evidence="13">HK</shortName>
        <shortName evidence="13">HSK</shortName>
        <ecNumber evidence="3 13">2.7.1.39</ecNumber>
    </recommendedName>
</protein>
<dbReference type="InterPro" id="IPR006204">
    <property type="entry name" value="GHMP_kinase_N_dom"/>
</dbReference>
<evidence type="ECO:0000256" key="13">
    <source>
        <dbReference type="HAMAP-Rule" id="MF_00384"/>
    </source>
</evidence>
<evidence type="ECO:0000313" key="16">
    <source>
        <dbReference type="EMBL" id="SJM66159.1"/>
    </source>
</evidence>
<dbReference type="NCBIfam" id="TIGR00191">
    <property type="entry name" value="thrB"/>
    <property type="match status" value="1"/>
</dbReference>
<evidence type="ECO:0000313" key="17">
    <source>
        <dbReference type="Proteomes" id="UP000195913"/>
    </source>
</evidence>
<evidence type="ECO:0000256" key="9">
    <source>
        <dbReference type="ARBA" id="ARBA00022777"/>
    </source>
</evidence>
<evidence type="ECO:0000259" key="15">
    <source>
        <dbReference type="Pfam" id="PF08544"/>
    </source>
</evidence>
<feature type="binding site" evidence="13">
    <location>
        <begin position="112"/>
        <end position="122"/>
    </location>
    <ligand>
        <name>ATP</name>
        <dbReference type="ChEBI" id="CHEBI:30616"/>
    </ligand>
</feature>
<evidence type="ECO:0000256" key="7">
    <source>
        <dbReference type="ARBA" id="ARBA00022697"/>
    </source>
</evidence>
<dbReference type="InterPro" id="IPR013750">
    <property type="entry name" value="GHMP_kinase_C_dom"/>
</dbReference>
<dbReference type="SUPFAM" id="SSF55060">
    <property type="entry name" value="GHMP Kinase, C-terminal domain"/>
    <property type="match status" value="1"/>
</dbReference>
<evidence type="ECO:0000256" key="3">
    <source>
        <dbReference type="ARBA" id="ARBA00012078"/>
    </source>
</evidence>
<dbReference type="AlphaFoldDB" id="A0A1R4GD93"/>
<dbReference type="SUPFAM" id="SSF54211">
    <property type="entry name" value="Ribosomal protein S5 domain 2-like"/>
    <property type="match status" value="1"/>
</dbReference>
<dbReference type="GO" id="GO:0004413">
    <property type="term" value="F:homoserine kinase activity"/>
    <property type="evidence" value="ECO:0007669"/>
    <property type="project" value="UniProtKB-UniRule"/>
</dbReference>
<dbReference type="GO" id="GO:0005737">
    <property type="term" value="C:cytoplasm"/>
    <property type="evidence" value="ECO:0007669"/>
    <property type="project" value="UniProtKB-SubCell"/>
</dbReference>
<keyword evidence="5 13" id="KW-0028">Amino-acid biosynthesis</keyword>
<comment type="similarity">
    <text evidence="2 13">Belongs to the GHMP kinase family. Homoserine kinase subfamily.</text>
</comment>
<dbReference type="InterPro" id="IPR036554">
    <property type="entry name" value="GHMP_kinase_C_sf"/>
</dbReference>
<name>A0A1R4GD93_9MICC</name>
<organism evidence="16 17">
    <name type="scientific">Arthrobacter rhombi</name>
    <dbReference type="NCBI Taxonomy" id="71253"/>
    <lineage>
        <taxon>Bacteria</taxon>
        <taxon>Bacillati</taxon>
        <taxon>Actinomycetota</taxon>
        <taxon>Actinomycetes</taxon>
        <taxon>Micrococcales</taxon>
        <taxon>Micrococcaceae</taxon>
        <taxon>Arthrobacter</taxon>
    </lineage>
</organism>
<dbReference type="InterPro" id="IPR000870">
    <property type="entry name" value="Homoserine_kinase"/>
</dbReference>
<dbReference type="RefSeq" id="WP_086998908.1">
    <property type="nucleotide sequence ID" value="NZ_FUHW01000033.1"/>
</dbReference>
<dbReference type="PIRSF" id="PIRSF000676">
    <property type="entry name" value="Homoser_kin"/>
    <property type="match status" value="1"/>
</dbReference>
<keyword evidence="13" id="KW-0963">Cytoplasm</keyword>
<dbReference type="Gene3D" id="3.30.70.890">
    <property type="entry name" value="GHMP kinase, C-terminal domain"/>
    <property type="match status" value="1"/>
</dbReference>
<reference evidence="16 17" key="1">
    <citation type="submission" date="2017-02" db="EMBL/GenBank/DDBJ databases">
        <authorList>
            <person name="Peterson S.W."/>
        </authorList>
    </citation>
    <scope>NUCLEOTIDE SEQUENCE [LARGE SCALE GENOMIC DNA]</scope>
    <source>
        <strain evidence="16 17">B Ar 00.02</strain>
    </source>
</reference>
<dbReference type="Pfam" id="PF00288">
    <property type="entry name" value="GHMP_kinases_N"/>
    <property type="match status" value="1"/>
</dbReference>
<gene>
    <name evidence="13" type="primary">thrB</name>
    <name evidence="16" type="ORF">FM101_09695</name>
</gene>
<evidence type="ECO:0000256" key="12">
    <source>
        <dbReference type="ARBA" id="ARBA00049954"/>
    </source>
</evidence>
<evidence type="ECO:0000256" key="2">
    <source>
        <dbReference type="ARBA" id="ARBA00007370"/>
    </source>
</evidence>
<evidence type="ECO:0000256" key="8">
    <source>
        <dbReference type="ARBA" id="ARBA00022741"/>
    </source>
</evidence>
<keyword evidence="7 13" id="KW-0791">Threonine biosynthesis</keyword>
<dbReference type="PRINTS" id="PR00958">
    <property type="entry name" value="HOMSERKINASE"/>
</dbReference>
<dbReference type="PROSITE" id="PS00627">
    <property type="entry name" value="GHMP_KINASES_ATP"/>
    <property type="match status" value="1"/>
</dbReference>
<accession>A0A1R4GD93</accession>
<evidence type="ECO:0000256" key="11">
    <source>
        <dbReference type="ARBA" id="ARBA00049375"/>
    </source>
</evidence>
<dbReference type="Pfam" id="PF08544">
    <property type="entry name" value="GHMP_kinases_C"/>
    <property type="match status" value="1"/>
</dbReference>
<keyword evidence="10 13" id="KW-0067">ATP-binding</keyword>
<proteinExistence type="inferred from homology"/>
<dbReference type="EMBL" id="FUHW01000033">
    <property type="protein sequence ID" value="SJM66159.1"/>
    <property type="molecule type" value="Genomic_DNA"/>
</dbReference>